<feature type="domain" description="PIN" evidence="8">
    <location>
        <begin position="1"/>
        <end position="132"/>
    </location>
</feature>
<evidence type="ECO:0000313" key="9">
    <source>
        <dbReference type="EMBL" id="BBX13730.1"/>
    </source>
</evidence>
<dbReference type="CDD" id="cd18678">
    <property type="entry name" value="PIN_MtVapC25_VapC33-like"/>
    <property type="match status" value="1"/>
</dbReference>
<keyword evidence="10" id="KW-1185">Reference proteome</keyword>
<evidence type="ECO:0000256" key="2">
    <source>
        <dbReference type="ARBA" id="ARBA00022649"/>
    </source>
</evidence>
<keyword evidence="2 7" id="KW-1277">Toxin-antitoxin system</keyword>
<sequence length="143" mass="15540">MLLDANLLLYAVDADSKHNPVAAAWLEETLNGDNRIGLPWQTIGAFLRIITHPRVTENPLPPSEAWSYVADWLAVPVVWIPPATEATARVYAGICAQADVAGNLVPDAQLAALAIEHGVELASADSDFQRFPGLRWFNPLTSQ</sequence>
<dbReference type="AlphaFoldDB" id="A0A7I7JPG4"/>
<keyword evidence="3 7" id="KW-0540">Nuclease</keyword>
<keyword evidence="4 7" id="KW-0479">Metal-binding</keyword>
<keyword evidence="6 7" id="KW-0460">Magnesium</keyword>
<dbReference type="HAMAP" id="MF_00265">
    <property type="entry name" value="VapC_Nob1"/>
    <property type="match status" value="1"/>
</dbReference>
<evidence type="ECO:0000256" key="6">
    <source>
        <dbReference type="ARBA" id="ARBA00022842"/>
    </source>
</evidence>
<evidence type="ECO:0000256" key="3">
    <source>
        <dbReference type="ARBA" id="ARBA00022722"/>
    </source>
</evidence>
<dbReference type="RefSeq" id="WP_013830192.1">
    <property type="nucleotide sequence ID" value="NZ_AP022562.1"/>
</dbReference>
<dbReference type="InterPro" id="IPR002716">
    <property type="entry name" value="PIN_dom"/>
</dbReference>
<dbReference type="Pfam" id="PF01850">
    <property type="entry name" value="PIN"/>
    <property type="match status" value="1"/>
</dbReference>
<keyword evidence="7" id="KW-0800">Toxin</keyword>
<dbReference type="EMBL" id="AP022562">
    <property type="protein sequence ID" value="BBX13730.1"/>
    <property type="molecule type" value="Genomic_DNA"/>
</dbReference>
<reference evidence="9 10" key="1">
    <citation type="journal article" date="2019" name="Emerg. Microbes Infect.">
        <title>Comprehensive subspecies identification of 175 nontuberculous mycobacteria species based on 7547 genomic profiles.</title>
        <authorList>
            <person name="Matsumoto Y."/>
            <person name="Kinjo T."/>
            <person name="Motooka D."/>
            <person name="Nabeya D."/>
            <person name="Jung N."/>
            <person name="Uechi K."/>
            <person name="Horii T."/>
            <person name="Iida T."/>
            <person name="Fujita J."/>
            <person name="Nakamura S."/>
        </authorList>
    </citation>
    <scope>NUCLEOTIDE SEQUENCE [LARGE SCALE GENOMIC DNA]</scope>
    <source>
        <strain evidence="9 10">JCM 6391</strain>
    </source>
</reference>
<organism evidence="9 10">
    <name type="scientific">Mycobacterium novum</name>
    <dbReference type="NCBI Taxonomy" id="2492438"/>
    <lineage>
        <taxon>Bacteria</taxon>
        <taxon>Bacillati</taxon>
        <taxon>Actinomycetota</taxon>
        <taxon>Actinomycetes</taxon>
        <taxon>Mycobacteriales</taxon>
        <taxon>Mycobacteriaceae</taxon>
        <taxon>Mycobacterium</taxon>
    </lineage>
</organism>
<evidence type="ECO:0000256" key="1">
    <source>
        <dbReference type="ARBA" id="ARBA00001946"/>
    </source>
</evidence>
<comment type="cofactor">
    <cofactor evidence="1 7">
        <name>Mg(2+)</name>
        <dbReference type="ChEBI" id="CHEBI:18420"/>
    </cofactor>
</comment>
<accession>A0A7I7JPG4</accession>
<dbReference type="GO" id="GO:0004540">
    <property type="term" value="F:RNA nuclease activity"/>
    <property type="evidence" value="ECO:0007669"/>
    <property type="project" value="InterPro"/>
</dbReference>
<dbReference type="GO" id="GO:0000287">
    <property type="term" value="F:magnesium ion binding"/>
    <property type="evidence" value="ECO:0007669"/>
    <property type="project" value="UniProtKB-UniRule"/>
</dbReference>
<dbReference type="InterPro" id="IPR006226">
    <property type="entry name" value="Mtu_PIN"/>
</dbReference>
<dbReference type="NCBIfam" id="TIGR00028">
    <property type="entry name" value="Mtu_PIN_fam"/>
    <property type="match status" value="1"/>
</dbReference>
<dbReference type="InterPro" id="IPR022907">
    <property type="entry name" value="VapC_family"/>
</dbReference>
<dbReference type="GO" id="GO:0090729">
    <property type="term" value="F:toxin activity"/>
    <property type="evidence" value="ECO:0007669"/>
    <property type="project" value="UniProtKB-KW"/>
</dbReference>
<dbReference type="Gene3D" id="3.40.50.1010">
    <property type="entry name" value="5'-nuclease"/>
    <property type="match status" value="1"/>
</dbReference>
<evidence type="ECO:0000256" key="4">
    <source>
        <dbReference type="ARBA" id="ARBA00022723"/>
    </source>
</evidence>
<feature type="binding site" evidence="7">
    <location>
        <position position="4"/>
    </location>
    <ligand>
        <name>Mg(2+)</name>
        <dbReference type="ChEBI" id="CHEBI:18420"/>
    </ligand>
</feature>
<gene>
    <name evidence="9" type="primary">vapC37_2</name>
    <name evidence="7" type="synonym">vapC</name>
    <name evidence="9" type="ORF">MNVM_28110</name>
</gene>
<dbReference type="GO" id="GO:0045926">
    <property type="term" value="P:negative regulation of growth"/>
    <property type="evidence" value="ECO:0007669"/>
    <property type="project" value="UniProtKB-ARBA"/>
</dbReference>
<dbReference type="InterPro" id="IPR029060">
    <property type="entry name" value="PIN-like_dom_sf"/>
</dbReference>
<dbReference type="GO" id="GO:0016788">
    <property type="term" value="F:hydrolase activity, acting on ester bonds"/>
    <property type="evidence" value="ECO:0007669"/>
    <property type="project" value="InterPro"/>
</dbReference>
<proteinExistence type="inferred from homology"/>
<comment type="similarity">
    <text evidence="7">Belongs to the PINc/VapC protein family.</text>
</comment>
<evidence type="ECO:0000313" key="10">
    <source>
        <dbReference type="Proteomes" id="UP000466997"/>
    </source>
</evidence>
<dbReference type="EC" id="3.1.-.-" evidence="7"/>
<dbReference type="Proteomes" id="UP000466997">
    <property type="component" value="Chromosome"/>
</dbReference>
<feature type="binding site" evidence="7">
    <location>
        <position position="107"/>
    </location>
    <ligand>
        <name>Mg(2+)</name>
        <dbReference type="ChEBI" id="CHEBI:18420"/>
    </ligand>
</feature>
<evidence type="ECO:0000256" key="5">
    <source>
        <dbReference type="ARBA" id="ARBA00022801"/>
    </source>
</evidence>
<evidence type="ECO:0000259" key="8">
    <source>
        <dbReference type="Pfam" id="PF01850"/>
    </source>
</evidence>
<keyword evidence="5 7" id="KW-0378">Hydrolase</keyword>
<evidence type="ECO:0000256" key="7">
    <source>
        <dbReference type="HAMAP-Rule" id="MF_00265"/>
    </source>
</evidence>
<protein>
    <recommendedName>
        <fullName evidence="7">Ribonuclease VapC</fullName>
        <shortName evidence="7">RNase VapC</shortName>
        <ecNumber evidence="7">3.1.-.-</ecNumber>
    </recommendedName>
    <alternativeName>
        <fullName evidence="7">Toxin VapC</fullName>
    </alternativeName>
</protein>
<dbReference type="KEGG" id="mnm:MNVM_28110"/>
<comment type="function">
    <text evidence="7">Toxic component of a toxin-antitoxin (TA) system. An RNase.</text>
</comment>
<name>A0A7I7JPG4_9MYCO</name>
<dbReference type="SUPFAM" id="SSF88723">
    <property type="entry name" value="PIN domain-like"/>
    <property type="match status" value="1"/>
</dbReference>